<dbReference type="SUPFAM" id="SSF52821">
    <property type="entry name" value="Rhodanese/Cell cycle control phosphatase"/>
    <property type="match status" value="1"/>
</dbReference>
<feature type="chain" id="PRO_5045641170" evidence="1">
    <location>
        <begin position="24"/>
        <end position="144"/>
    </location>
</feature>
<keyword evidence="4" id="KW-1185">Reference proteome</keyword>
<gene>
    <name evidence="3" type="ORF">MUN53_05195</name>
</gene>
<accession>A0ABT0C043</accession>
<evidence type="ECO:0000259" key="2">
    <source>
        <dbReference type="PROSITE" id="PS50206"/>
    </source>
</evidence>
<protein>
    <submittedName>
        <fullName evidence="3">Rhodanese-like domain-containing protein</fullName>
    </submittedName>
</protein>
<comment type="caution">
    <text evidence="3">The sequence shown here is derived from an EMBL/GenBank/DDBJ whole genome shotgun (WGS) entry which is preliminary data.</text>
</comment>
<keyword evidence="1" id="KW-0732">Signal</keyword>
<dbReference type="CDD" id="cd00158">
    <property type="entry name" value="RHOD"/>
    <property type="match status" value="1"/>
</dbReference>
<dbReference type="Proteomes" id="UP001165444">
    <property type="component" value="Unassembled WGS sequence"/>
</dbReference>
<dbReference type="PROSITE" id="PS50206">
    <property type="entry name" value="RHODANESE_3"/>
    <property type="match status" value="1"/>
</dbReference>
<dbReference type="InterPro" id="IPR036873">
    <property type="entry name" value="Rhodanese-like_dom_sf"/>
</dbReference>
<evidence type="ECO:0000313" key="4">
    <source>
        <dbReference type="Proteomes" id="UP001165444"/>
    </source>
</evidence>
<dbReference type="RefSeq" id="WP_243323703.1">
    <property type="nucleotide sequence ID" value="NZ_JAKZMM010000009.1"/>
</dbReference>
<dbReference type="InterPro" id="IPR050229">
    <property type="entry name" value="GlpE_sulfurtransferase"/>
</dbReference>
<feature type="signal peptide" evidence="1">
    <location>
        <begin position="1"/>
        <end position="23"/>
    </location>
</feature>
<dbReference type="PANTHER" id="PTHR43031:SF1">
    <property type="entry name" value="PYRIDINE NUCLEOTIDE-DISULPHIDE OXIDOREDUCTASE"/>
    <property type="match status" value="1"/>
</dbReference>
<dbReference type="EMBL" id="JAKZMM010000009">
    <property type="protein sequence ID" value="MCJ2380011.1"/>
    <property type="molecule type" value="Genomic_DNA"/>
</dbReference>
<reference evidence="3 4" key="1">
    <citation type="submission" date="2022-03" db="EMBL/GenBank/DDBJ databases">
        <title>Parabacteroides sp. nov. isolated from swine feces.</title>
        <authorList>
            <person name="Bak J.E."/>
        </authorList>
    </citation>
    <scope>NUCLEOTIDE SEQUENCE [LARGE SCALE GENOMIC DNA]</scope>
    <source>
        <strain evidence="3 4">AGMB00274</strain>
    </source>
</reference>
<dbReference type="SMART" id="SM00450">
    <property type="entry name" value="RHOD"/>
    <property type="match status" value="1"/>
</dbReference>
<proteinExistence type="predicted"/>
<name>A0ABT0C043_9BACT</name>
<evidence type="ECO:0000313" key="3">
    <source>
        <dbReference type="EMBL" id="MCJ2380011.1"/>
    </source>
</evidence>
<sequence>MKQFLMILTLLYTAGMASGQNKAASSVVIPDSLQVLDKDPNFTTYTAAAFNQCLAAYPGAQLVDVRSAEEYAKGHIASAQNIDVKKDSFLALADSLLDKSKPVAVYCKGGVRSRIAAKQLLAKGFMVYNLQDGYDGWLRYWNEQ</sequence>
<evidence type="ECO:0000256" key="1">
    <source>
        <dbReference type="SAM" id="SignalP"/>
    </source>
</evidence>
<dbReference type="PANTHER" id="PTHR43031">
    <property type="entry name" value="FAD-DEPENDENT OXIDOREDUCTASE"/>
    <property type="match status" value="1"/>
</dbReference>
<feature type="domain" description="Rhodanese" evidence="2">
    <location>
        <begin position="56"/>
        <end position="142"/>
    </location>
</feature>
<dbReference type="InterPro" id="IPR001763">
    <property type="entry name" value="Rhodanese-like_dom"/>
</dbReference>
<dbReference type="Pfam" id="PF00581">
    <property type="entry name" value="Rhodanese"/>
    <property type="match status" value="1"/>
</dbReference>
<dbReference type="Gene3D" id="3.40.250.10">
    <property type="entry name" value="Rhodanese-like domain"/>
    <property type="match status" value="1"/>
</dbReference>
<organism evidence="3 4">
    <name type="scientific">Parabacteroides faecalis</name>
    <dbReference type="NCBI Taxonomy" id="2924040"/>
    <lineage>
        <taxon>Bacteria</taxon>
        <taxon>Pseudomonadati</taxon>
        <taxon>Bacteroidota</taxon>
        <taxon>Bacteroidia</taxon>
        <taxon>Bacteroidales</taxon>
        <taxon>Tannerellaceae</taxon>
        <taxon>Parabacteroides</taxon>
    </lineage>
</organism>